<proteinExistence type="predicted"/>
<feature type="transmembrane region" description="Helical" evidence="1">
    <location>
        <begin position="77"/>
        <end position="99"/>
    </location>
</feature>
<reference evidence="2" key="1">
    <citation type="journal article" date="2014" name="Int. J. Syst. Evol. Microbiol.">
        <title>Complete genome sequence of Corynebacterium casei LMG S-19264T (=DSM 44701T), isolated from a smear-ripened cheese.</title>
        <authorList>
            <consortium name="US DOE Joint Genome Institute (JGI-PGF)"/>
            <person name="Walter F."/>
            <person name="Albersmeier A."/>
            <person name="Kalinowski J."/>
            <person name="Ruckert C."/>
        </authorList>
    </citation>
    <scope>NUCLEOTIDE SEQUENCE</scope>
    <source>
        <strain evidence="2">KCTC 23714</strain>
    </source>
</reference>
<organism evidence="2 3">
    <name type="scientific">Gemmobacter lanyuensis</name>
    <dbReference type="NCBI Taxonomy" id="1054497"/>
    <lineage>
        <taxon>Bacteria</taxon>
        <taxon>Pseudomonadati</taxon>
        <taxon>Pseudomonadota</taxon>
        <taxon>Alphaproteobacteria</taxon>
        <taxon>Rhodobacterales</taxon>
        <taxon>Paracoccaceae</taxon>
        <taxon>Gemmobacter</taxon>
    </lineage>
</organism>
<dbReference type="RefSeq" id="WP_189632877.1">
    <property type="nucleotide sequence ID" value="NZ_BMYQ01000002.1"/>
</dbReference>
<gene>
    <name evidence="2" type="primary">fxsA</name>
    <name evidence="2" type="ORF">GCM10011452_11410</name>
</gene>
<protein>
    <submittedName>
        <fullName evidence="2">Exclusion protein FxsA</fullName>
    </submittedName>
</protein>
<dbReference type="NCBIfam" id="NF008528">
    <property type="entry name" value="PRK11463.1-2"/>
    <property type="match status" value="1"/>
</dbReference>
<evidence type="ECO:0000313" key="3">
    <source>
        <dbReference type="Proteomes" id="UP000628984"/>
    </source>
</evidence>
<dbReference type="PANTHER" id="PTHR35335:SF1">
    <property type="entry name" value="UPF0716 PROTEIN FXSA"/>
    <property type="match status" value="1"/>
</dbReference>
<dbReference type="Pfam" id="PF04186">
    <property type="entry name" value="FxsA"/>
    <property type="match status" value="1"/>
</dbReference>
<evidence type="ECO:0000256" key="1">
    <source>
        <dbReference type="SAM" id="Phobius"/>
    </source>
</evidence>
<reference evidence="2" key="2">
    <citation type="submission" date="2020-09" db="EMBL/GenBank/DDBJ databases">
        <authorList>
            <person name="Sun Q."/>
            <person name="Kim S."/>
        </authorList>
    </citation>
    <scope>NUCLEOTIDE SEQUENCE</scope>
    <source>
        <strain evidence="2">KCTC 23714</strain>
    </source>
</reference>
<dbReference type="InterPro" id="IPR007313">
    <property type="entry name" value="FxsA"/>
</dbReference>
<dbReference type="PANTHER" id="PTHR35335">
    <property type="entry name" value="UPF0716 PROTEIN FXSA"/>
    <property type="match status" value="1"/>
</dbReference>
<accession>A0A918IS96</accession>
<dbReference type="EMBL" id="BMYQ01000002">
    <property type="protein sequence ID" value="GGW25424.1"/>
    <property type="molecule type" value="Genomic_DNA"/>
</dbReference>
<name>A0A918IS96_9RHOB</name>
<keyword evidence="1" id="KW-0472">Membrane</keyword>
<keyword evidence="3" id="KW-1185">Reference proteome</keyword>
<sequence>MRLFTPIILLMLVEIALFITLGGWMGLALSLLVIFGTALLGVGILRATGQRAAGDLRAAMAGIGQPEVAAGDHALRMFAGLLLILPGFLGDLLGLLLLLPPVRALIRRAVLRRVQVHRGFGVQPGPNVVIDAEFIELDPNEPQQPPRGPSGWTRH</sequence>
<evidence type="ECO:0000313" key="2">
    <source>
        <dbReference type="EMBL" id="GGW25424.1"/>
    </source>
</evidence>
<dbReference type="Proteomes" id="UP000628984">
    <property type="component" value="Unassembled WGS sequence"/>
</dbReference>
<comment type="caution">
    <text evidence="2">The sequence shown here is derived from an EMBL/GenBank/DDBJ whole genome shotgun (WGS) entry which is preliminary data.</text>
</comment>
<dbReference type="GO" id="GO:0016020">
    <property type="term" value="C:membrane"/>
    <property type="evidence" value="ECO:0007669"/>
    <property type="project" value="InterPro"/>
</dbReference>
<feature type="transmembrane region" description="Helical" evidence="1">
    <location>
        <begin position="7"/>
        <end position="35"/>
    </location>
</feature>
<keyword evidence="1" id="KW-0812">Transmembrane</keyword>
<keyword evidence="1" id="KW-1133">Transmembrane helix</keyword>
<dbReference type="AlphaFoldDB" id="A0A918IS96"/>